<name>A0A3S5AJU1_9PLAT</name>
<organism evidence="2 3">
    <name type="scientific">Protopolystoma xenopodis</name>
    <dbReference type="NCBI Taxonomy" id="117903"/>
    <lineage>
        <taxon>Eukaryota</taxon>
        <taxon>Metazoa</taxon>
        <taxon>Spiralia</taxon>
        <taxon>Lophotrochozoa</taxon>
        <taxon>Platyhelminthes</taxon>
        <taxon>Monogenea</taxon>
        <taxon>Polyopisthocotylea</taxon>
        <taxon>Polystomatidea</taxon>
        <taxon>Polystomatidae</taxon>
        <taxon>Protopolystoma</taxon>
    </lineage>
</organism>
<dbReference type="Proteomes" id="UP000784294">
    <property type="component" value="Unassembled WGS sequence"/>
</dbReference>
<proteinExistence type="predicted"/>
<evidence type="ECO:0000256" key="1">
    <source>
        <dbReference type="SAM" id="MobiDB-lite"/>
    </source>
</evidence>
<comment type="caution">
    <text evidence="2">The sequence shown here is derived from an EMBL/GenBank/DDBJ whole genome shotgun (WGS) entry which is preliminary data.</text>
</comment>
<sequence>MNWVSSRNDTDCLRSTEVVKSPSERQLPPLPVEPVSDLEGRPNRAFGDERSHESGRADGSPPRPGRSEPDWRQRVADSTSAATTDLLLRRVNCDPRLPVVTSCRHCLLGEGPGAEAALETGHSNSTAGKPSPCAYGSTAFYASRYRQSQSTRMCFFYQKVYTLAQSLNHTK</sequence>
<evidence type="ECO:0000313" key="2">
    <source>
        <dbReference type="EMBL" id="VEL18358.1"/>
    </source>
</evidence>
<accession>A0A3S5AJU1</accession>
<evidence type="ECO:0000313" key="3">
    <source>
        <dbReference type="Proteomes" id="UP000784294"/>
    </source>
</evidence>
<dbReference type="AlphaFoldDB" id="A0A3S5AJU1"/>
<feature type="compositionally biased region" description="Basic and acidic residues" evidence="1">
    <location>
        <begin position="65"/>
        <end position="75"/>
    </location>
</feature>
<feature type="region of interest" description="Disordered" evidence="1">
    <location>
        <begin position="1"/>
        <end position="78"/>
    </location>
</feature>
<feature type="compositionally biased region" description="Basic and acidic residues" evidence="1">
    <location>
        <begin position="38"/>
        <end position="56"/>
    </location>
</feature>
<reference evidence="2" key="1">
    <citation type="submission" date="2018-11" db="EMBL/GenBank/DDBJ databases">
        <authorList>
            <consortium name="Pathogen Informatics"/>
        </authorList>
    </citation>
    <scope>NUCLEOTIDE SEQUENCE</scope>
</reference>
<protein>
    <submittedName>
        <fullName evidence="2">Uncharacterized protein</fullName>
    </submittedName>
</protein>
<gene>
    <name evidence="2" type="ORF">PXEA_LOCUS11798</name>
</gene>
<dbReference type="EMBL" id="CAAALY010036672">
    <property type="protein sequence ID" value="VEL18358.1"/>
    <property type="molecule type" value="Genomic_DNA"/>
</dbReference>
<keyword evidence="3" id="KW-1185">Reference proteome</keyword>